<dbReference type="PANTHER" id="PTHR34857">
    <property type="entry name" value="SLL0384 PROTEIN"/>
    <property type="match status" value="1"/>
</dbReference>
<dbReference type="PANTHER" id="PTHR34857:SF2">
    <property type="entry name" value="SLL0384 PROTEIN"/>
    <property type="match status" value="1"/>
</dbReference>
<evidence type="ECO:0000256" key="7">
    <source>
        <dbReference type="SAM" id="Phobius"/>
    </source>
</evidence>
<keyword evidence="5 7" id="KW-1133">Transmembrane helix</keyword>
<feature type="transmembrane region" description="Helical" evidence="7">
    <location>
        <begin position="60"/>
        <end position="78"/>
    </location>
</feature>
<evidence type="ECO:0000313" key="9">
    <source>
        <dbReference type="Proteomes" id="UP000254280"/>
    </source>
</evidence>
<feature type="transmembrane region" description="Helical" evidence="7">
    <location>
        <begin position="12"/>
        <end position="45"/>
    </location>
</feature>
<reference evidence="8 9" key="1">
    <citation type="submission" date="2018-06" db="EMBL/GenBank/DDBJ databases">
        <authorList>
            <consortium name="Pathogen Informatics"/>
            <person name="Doyle S."/>
        </authorList>
    </citation>
    <scope>NUCLEOTIDE SEQUENCE [LARGE SCALE GENOMIC DNA]</scope>
    <source>
        <strain evidence="8 9">NCTC10699</strain>
    </source>
</reference>
<evidence type="ECO:0000256" key="4">
    <source>
        <dbReference type="ARBA" id="ARBA00022692"/>
    </source>
</evidence>
<dbReference type="InterPro" id="IPR003339">
    <property type="entry name" value="ABC/ECF_trnsptr_transmembrane"/>
</dbReference>
<accession>A0A379B4S3</accession>
<comment type="subcellular location">
    <subcellularLocation>
        <location evidence="1">Membrane</location>
        <topology evidence="1">Multi-pass membrane protein</topology>
    </subcellularLocation>
</comment>
<feature type="transmembrane region" description="Helical" evidence="7">
    <location>
        <begin position="90"/>
        <end position="112"/>
    </location>
</feature>
<evidence type="ECO:0000256" key="3">
    <source>
        <dbReference type="ARBA" id="ARBA00022475"/>
    </source>
</evidence>
<evidence type="ECO:0000256" key="2">
    <source>
        <dbReference type="ARBA" id="ARBA00008564"/>
    </source>
</evidence>
<dbReference type="Proteomes" id="UP000254280">
    <property type="component" value="Unassembled WGS sequence"/>
</dbReference>
<proteinExistence type="inferred from homology"/>
<evidence type="ECO:0000256" key="1">
    <source>
        <dbReference type="ARBA" id="ARBA00004141"/>
    </source>
</evidence>
<keyword evidence="6 7" id="KW-0472">Membrane</keyword>
<evidence type="ECO:0000256" key="6">
    <source>
        <dbReference type="ARBA" id="ARBA00023136"/>
    </source>
</evidence>
<organism evidence="8 9">
    <name type="scientific">[Pasteurella] mairii</name>
    <dbReference type="NCBI Taxonomy" id="757"/>
    <lineage>
        <taxon>Bacteria</taxon>
        <taxon>Pseudomonadati</taxon>
        <taxon>Pseudomonadota</taxon>
        <taxon>Gammaproteobacteria</taxon>
        <taxon>Pasteurellales</taxon>
        <taxon>Pasteurellaceae</taxon>
    </lineage>
</organism>
<evidence type="ECO:0000256" key="5">
    <source>
        <dbReference type="ARBA" id="ARBA00022989"/>
    </source>
</evidence>
<keyword evidence="3" id="KW-1003">Cell membrane</keyword>
<dbReference type="InterPro" id="IPR051611">
    <property type="entry name" value="ECF_transporter_component"/>
</dbReference>
<dbReference type="GO" id="GO:0005886">
    <property type="term" value="C:plasma membrane"/>
    <property type="evidence" value="ECO:0007669"/>
    <property type="project" value="UniProtKB-ARBA"/>
</dbReference>
<keyword evidence="9" id="KW-1185">Reference proteome</keyword>
<dbReference type="EMBL" id="UGSS01000002">
    <property type="protein sequence ID" value="SUB33607.1"/>
    <property type="molecule type" value="Genomic_DNA"/>
</dbReference>
<protein>
    <submittedName>
        <fullName evidence="8">Energy-coupling factor transporter transmembrane protein CbiQ</fullName>
    </submittedName>
</protein>
<name>A0A379B4S3_9PAST</name>
<sequence>MKLSFFPPHFRLIALFIVGLLISTLAQIWLLSWLNAICFLALWAWLCWRGNALLPYVKRFFALYVFIALIWLTLSWKLSPQGWQLNPQGIHTALLISLKMHLLLCLIHLLLMDISDTILVQAVSRLPLPKKLISLFVLTVRYIALLSETQRKMSIAMRARGYRHYCHRRAFYVVTQQVTLLLIKALTKTEKAQMALKARGFRAD</sequence>
<keyword evidence="4 7" id="KW-0812">Transmembrane</keyword>
<dbReference type="CDD" id="cd16914">
    <property type="entry name" value="EcfT"/>
    <property type="match status" value="1"/>
</dbReference>
<gene>
    <name evidence="8" type="primary">cbiQ</name>
    <name evidence="8" type="ORF">NCTC10699_01234</name>
</gene>
<dbReference type="Pfam" id="PF02361">
    <property type="entry name" value="CbiQ"/>
    <property type="match status" value="1"/>
</dbReference>
<dbReference type="OrthoDB" id="7033073at2"/>
<dbReference type="AlphaFoldDB" id="A0A379B4S3"/>
<comment type="similarity">
    <text evidence="2">Belongs to the CbiQ family.</text>
</comment>
<evidence type="ECO:0000313" key="8">
    <source>
        <dbReference type="EMBL" id="SUB33607.1"/>
    </source>
</evidence>